<keyword evidence="2" id="KW-1185">Reference proteome</keyword>
<accession>A0A1I7XXB2</accession>
<keyword evidence="1" id="KW-0812">Transmembrane</keyword>
<keyword evidence="1" id="KW-1133">Transmembrane helix</keyword>
<reference evidence="3" key="1">
    <citation type="submission" date="2016-11" db="UniProtKB">
        <authorList>
            <consortium name="WormBaseParasite"/>
        </authorList>
    </citation>
    <scope>IDENTIFICATION</scope>
</reference>
<evidence type="ECO:0000256" key="1">
    <source>
        <dbReference type="SAM" id="Phobius"/>
    </source>
</evidence>
<feature type="transmembrane region" description="Helical" evidence="1">
    <location>
        <begin position="34"/>
        <end position="67"/>
    </location>
</feature>
<evidence type="ECO:0000313" key="2">
    <source>
        <dbReference type="Proteomes" id="UP000095287"/>
    </source>
</evidence>
<dbReference type="Proteomes" id="UP000095287">
    <property type="component" value="Unplaced"/>
</dbReference>
<name>A0A1I7XXB2_9BILA</name>
<protein>
    <submittedName>
        <fullName evidence="3">Uncharacterized protein</fullName>
    </submittedName>
</protein>
<keyword evidence="1" id="KW-0472">Membrane</keyword>
<evidence type="ECO:0000313" key="3">
    <source>
        <dbReference type="WBParaSite" id="L893_g10539.t1"/>
    </source>
</evidence>
<dbReference type="AlphaFoldDB" id="A0A1I7XXB2"/>
<proteinExistence type="predicted"/>
<organism evidence="2 3">
    <name type="scientific">Steinernema glaseri</name>
    <dbReference type="NCBI Taxonomy" id="37863"/>
    <lineage>
        <taxon>Eukaryota</taxon>
        <taxon>Metazoa</taxon>
        <taxon>Ecdysozoa</taxon>
        <taxon>Nematoda</taxon>
        <taxon>Chromadorea</taxon>
        <taxon>Rhabditida</taxon>
        <taxon>Tylenchina</taxon>
        <taxon>Panagrolaimomorpha</taxon>
        <taxon>Strongyloidoidea</taxon>
        <taxon>Steinernematidae</taxon>
        <taxon>Steinernema</taxon>
    </lineage>
</organism>
<dbReference type="WBParaSite" id="L893_g10539.t1">
    <property type="protein sequence ID" value="L893_g10539.t1"/>
    <property type="gene ID" value="L893_g10539"/>
</dbReference>
<sequence length="87" mass="9315">MIRGTNIVIKTGRNTVHERRIEEPLQGVGDVVVLVVVVLVVVVLVVVVIVVVVLVVVVLVVVVLVVVLAPYPLDVWLILKSVGSTCT</sequence>